<keyword evidence="9" id="KW-0472">Membrane</keyword>
<keyword evidence="6 11" id="KW-0418">Kinase</keyword>
<feature type="transmembrane region" description="Helical" evidence="9">
    <location>
        <begin position="224"/>
        <end position="244"/>
    </location>
</feature>
<dbReference type="SMART" id="SM00387">
    <property type="entry name" value="HATPase_c"/>
    <property type="match status" value="1"/>
</dbReference>
<dbReference type="GO" id="GO:0005524">
    <property type="term" value="F:ATP binding"/>
    <property type="evidence" value="ECO:0007669"/>
    <property type="project" value="UniProtKB-KW"/>
</dbReference>
<comment type="catalytic activity">
    <reaction evidence="1">
        <text>ATP + protein L-histidine = ADP + protein N-phospho-L-histidine.</text>
        <dbReference type="EC" id="2.7.13.3"/>
    </reaction>
</comment>
<dbReference type="EMBL" id="SNYO01000009">
    <property type="protein sequence ID" value="TDQ50977.1"/>
    <property type="molecule type" value="Genomic_DNA"/>
</dbReference>
<evidence type="ECO:0000259" key="10">
    <source>
        <dbReference type="SMART" id="SM00387"/>
    </source>
</evidence>
<reference evidence="11 12" key="1">
    <citation type="submission" date="2019-03" db="EMBL/GenBank/DDBJ databases">
        <title>Genomic Encyclopedia of Type Strains, Phase IV (KMG-IV): sequencing the most valuable type-strain genomes for metagenomic binning, comparative biology and taxonomic classification.</title>
        <authorList>
            <person name="Goeker M."/>
        </authorList>
    </citation>
    <scope>NUCLEOTIDE SEQUENCE [LARGE SCALE GENOMIC DNA]</scope>
    <source>
        <strain evidence="11 12">DSM 45775</strain>
    </source>
</reference>
<keyword evidence="9" id="KW-1133">Transmembrane helix</keyword>
<proteinExistence type="predicted"/>
<evidence type="ECO:0000256" key="1">
    <source>
        <dbReference type="ARBA" id="ARBA00000085"/>
    </source>
</evidence>
<dbReference type="Gene3D" id="3.30.565.10">
    <property type="entry name" value="Histidine kinase-like ATPase, C-terminal domain"/>
    <property type="match status" value="1"/>
</dbReference>
<feature type="transmembrane region" description="Helical" evidence="9">
    <location>
        <begin position="111"/>
        <end position="134"/>
    </location>
</feature>
<dbReference type="Proteomes" id="UP000295705">
    <property type="component" value="Unassembled WGS sequence"/>
</dbReference>
<evidence type="ECO:0000313" key="11">
    <source>
        <dbReference type="EMBL" id="TDQ50977.1"/>
    </source>
</evidence>
<evidence type="ECO:0000256" key="6">
    <source>
        <dbReference type="ARBA" id="ARBA00022777"/>
    </source>
</evidence>
<dbReference type="Pfam" id="PF02518">
    <property type="entry name" value="HATPase_c"/>
    <property type="match status" value="1"/>
</dbReference>
<sequence length="598" mass="61556">MALDPGAAACHRFLVITGGTRPSAATRTLRLALRVLLGSVLLTAAMECVLLLGSPEAPYGLLVLLPLTAVVYAGVGTVAWARRPSNGTGPLLVAGGLVWLVAGLVNTHVPALIAAGQIVAWVPVAVILHVLLAFPSGRLEGPGARLLAAAGYVTAVVPQPVRYATTPLAPPYDPLFLADRPDVAHAASVAQSVVAALLVGTVAATLVRRLVVADRARRRALSPVYAYGAVAVLAVAVLSALTRYVGVDPIVVPLVQLGAQAGVPIAVTVAMLRGGFARTGELEELAAWLARAGRKGDLRGALARALGDPSLTLAFRVDRPEGPIGGWVDESGAPVALPADGADRVGVPVVLGEREVAVVVHDRALLPDAEPVRAAGRIVALAADRERLTAELLASREELRASRARLLSSGDSERRRLARDLHDRLQSRLVMLGIAASAASVAEEGSLAAVRRGIEDAVTELRDLVQGVMPALLLERGLVAAVEDLAERSPLPVLLTTEPGADDALPPAVESTVYHVVVEAVTNAVKHARATKILVEVVRDGDRLRVEVADDGVGGAAVGAGAGLRGVADRAGALGGTAVLDSPDDQGTRLVLEVPCGS</sequence>
<dbReference type="AlphaFoldDB" id="A0A4V3D899"/>
<comment type="caution">
    <text evidence="11">The sequence shown here is derived from an EMBL/GenBank/DDBJ whole genome shotgun (WGS) entry which is preliminary data.</text>
</comment>
<keyword evidence="9" id="KW-0812">Transmembrane</keyword>
<keyword evidence="8" id="KW-0902">Two-component regulatory system</keyword>
<dbReference type="Gene3D" id="1.20.5.1930">
    <property type="match status" value="1"/>
</dbReference>
<name>A0A4V3D899_9PSEU</name>
<feature type="transmembrane region" description="Helical" evidence="9">
    <location>
        <begin position="59"/>
        <end position="81"/>
    </location>
</feature>
<dbReference type="PANTHER" id="PTHR24421">
    <property type="entry name" value="NITRATE/NITRITE SENSOR PROTEIN NARX-RELATED"/>
    <property type="match status" value="1"/>
</dbReference>
<feature type="transmembrane region" description="Helical" evidence="9">
    <location>
        <begin position="31"/>
        <end position="53"/>
    </location>
</feature>
<dbReference type="InterPro" id="IPR050482">
    <property type="entry name" value="Sensor_HK_TwoCompSys"/>
</dbReference>
<keyword evidence="7" id="KW-0067">ATP-binding</keyword>
<keyword evidence="12" id="KW-1185">Reference proteome</keyword>
<dbReference type="RefSeq" id="WP_133829031.1">
    <property type="nucleotide sequence ID" value="NZ_BAABHR010000003.1"/>
</dbReference>
<evidence type="ECO:0000256" key="5">
    <source>
        <dbReference type="ARBA" id="ARBA00022741"/>
    </source>
</evidence>
<dbReference type="GO" id="GO:0000155">
    <property type="term" value="F:phosphorelay sensor kinase activity"/>
    <property type="evidence" value="ECO:0007669"/>
    <property type="project" value="InterPro"/>
</dbReference>
<evidence type="ECO:0000256" key="4">
    <source>
        <dbReference type="ARBA" id="ARBA00022679"/>
    </source>
</evidence>
<feature type="transmembrane region" description="Helical" evidence="9">
    <location>
        <begin position="88"/>
        <end position="105"/>
    </location>
</feature>
<dbReference type="OrthoDB" id="5241729at2"/>
<feature type="transmembrane region" description="Helical" evidence="9">
    <location>
        <begin position="146"/>
        <end position="163"/>
    </location>
</feature>
<evidence type="ECO:0000256" key="2">
    <source>
        <dbReference type="ARBA" id="ARBA00012438"/>
    </source>
</evidence>
<dbReference type="InterPro" id="IPR011712">
    <property type="entry name" value="Sig_transdc_His_kin_sub3_dim/P"/>
</dbReference>
<dbReference type="GO" id="GO:0046983">
    <property type="term" value="F:protein dimerization activity"/>
    <property type="evidence" value="ECO:0007669"/>
    <property type="project" value="InterPro"/>
</dbReference>
<accession>A0A4V3D899</accession>
<evidence type="ECO:0000256" key="3">
    <source>
        <dbReference type="ARBA" id="ARBA00022553"/>
    </source>
</evidence>
<keyword evidence="4" id="KW-0808">Transferase</keyword>
<feature type="domain" description="Histidine kinase/HSP90-like ATPase" evidence="10">
    <location>
        <begin position="508"/>
        <end position="598"/>
    </location>
</feature>
<dbReference type="InterPro" id="IPR003594">
    <property type="entry name" value="HATPase_dom"/>
</dbReference>
<evidence type="ECO:0000313" key="12">
    <source>
        <dbReference type="Proteomes" id="UP000295705"/>
    </source>
</evidence>
<organism evidence="11 12">
    <name type="scientific">Actinomycetospora succinea</name>
    <dbReference type="NCBI Taxonomy" id="663603"/>
    <lineage>
        <taxon>Bacteria</taxon>
        <taxon>Bacillati</taxon>
        <taxon>Actinomycetota</taxon>
        <taxon>Actinomycetes</taxon>
        <taxon>Pseudonocardiales</taxon>
        <taxon>Pseudonocardiaceae</taxon>
        <taxon>Actinomycetospora</taxon>
    </lineage>
</organism>
<gene>
    <name evidence="11" type="ORF">EV188_109186</name>
</gene>
<dbReference type="EC" id="2.7.13.3" evidence="2"/>
<evidence type="ECO:0000256" key="7">
    <source>
        <dbReference type="ARBA" id="ARBA00022840"/>
    </source>
</evidence>
<evidence type="ECO:0000256" key="9">
    <source>
        <dbReference type="SAM" id="Phobius"/>
    </source>
</evidence>
<dbReference type="InterPro" id="IPR036890">
    <property type="entry name" value="HATPase_C_sf"/>
</dbReference>
<dbReference type="SUPFAM" id="SSF55874">
    <property type="entry name" value="ATPase domain of HSP90 chaperone/DNA topoisomerase II/histidine kinase"/>
    <property type="match status" value="1"/>
</dbReference>
<evidence type="ECO:0000256" key="8">
    <source>
        <dbReference type="ARBA" id="ARBA00023012"/>
    </source>
</evidence>
<keyword evidence="5" id="KW-0547">Nucleotide-binding</keyword>
<dbReference type="Pfam" id="PF07730">
    <property type="entry name" value="HisKA_3"/>
    <property type="match status" value="1"/>
</dbReference>
<protein>
    <recommendedName>
        <fullName evidence="2">histidine kinase</fullName>
        <ecNumber evidence="2">2.7.13.3</ecNumber>
    </recommendedName>
</protein>
<feature type="transmembrane region" description="Helical" evidence="9">
    <location>
        <begin position="183"/>
        <end position="204"/>
    </location>
</feature>
<dbReference type="PANTHER" id="PTHR24421:SF10">
    <property type="entry name" value="NITRATE_NITRITE SENSOR PROTEIN NARQ"/>
    <property type="match status" value="1"/>
</dbReference>
<dbReference type="GO" id="GO:0016020">
    <property type="term" value="C:membrane"/>
    <property type="evidence" value="ECO:0007669"/>
    <property type="project" value="InterPro"/>
</dbReference>
<keyword evidence="3" id="KW-0597">Phosphoprotein</keyword>